<dbReference type="Proteomes" id="UP000620224">
    <property type="component" value="Unassembled WGS sequence"/>
</dbReference>
<evidence type="ECO:0000313" key="2">
    <source>
        <dbReference type="EMBL" id="GGW58342.1"/>
    </source>
</evidence>
<name>A0A918J7Z2_9ACTN</name>
<evidence type="ECO:0000256" key="1">
    <source>
        <dbReference type="SAM" id="Phobius"/>
    </source>
</evidence>
<keyword evidence="3" id="KW-1185">Reference proteome</keyword>
<comment type="caution">
    <text evidence="2">The sequence shown here is derived from an EMBL/GenBank/DDBJ whole genome shotgun (WGS) entry which is preliminary data.</text>
</comment>
<organism evidence="2 3">
    <name type="scientific">Streptomyces lucensis JCM 4490</name>
    <dbReference type="NCBI Taxonomy" id="1306176"/>
    <lineage>
        <taxon>Bacteria</taxon>
        <taxon>Bacillati</taxon>
        <taxon>Actinomycetota</taxon>
        <taxon>Actinomycetes</taxon>
        <taxon>Kitasatosporales</taxon>
        <taxon>Streptomycetaceae</taxon>
        <taxon>Streptomyces</taxon>
    </lineage>
</organism>
<evidence type="ECO:0000313" key="3">
    <source>
        <dbReference type="Proteomes" id="UP000620224"/>
    </source>
</evidence>
<feature type="transmembrane region" description="Helical" evidence="1">
    <location>
        <begin position="151"/>
        <end position="168"/>
    </location>
</feature>
<sequence>MGALGRAARWAEANGRLYREGQQAQVLDGETLIARGSAGVALHIHRPYRFSIASIIDMTGEDSMTEDRKMLEPMTTVVSVTLRILLVLAITGLVVSVVHGSWGGSSVCIADESSSSSAMPGGFAAESGAQVDSIPRYCAEAPGAHLRILDALSSLPSSLLLISGLYLLHRFLRGAAREGVYTVRTASRLRLVGWWLLVGSLVVEFAEANARAALLAVLAKDVDFSAGTVLSMWNFPYLAALTGLGVLTFARITRQGVSMREDLEGLV</sequence>
<keyword evidence="1" id="KW-0812">Transmembrane</keyword>
<keyword evidence="1" id="KW-1133">Transmembrane helix</keyword>
<reference evidence="2" key="1">
    <citation type="journal article" date="2014" name="Int. J. Syst. Evol. Microbiol.">
        <title>Complete genome sequence of Corynebacterium casei LMG S-19264T (=DSM 44701T), isolated from a smear-ripened cheese.</title>
        <authorList>
            <consortium name="US DOE Joint Genome Institute (JGI-PGF)"/>
            <person name="Walter F."/>
            <person name="Albersmeier A."/>
            <person name="Kalinowski J."/>
            <person name="Ruckert C."/>
        </authorList>
    </citation>
    <scope>NUCLEOTIDE SEQUENCE</scope>
    <source>
        <strain evidence="2">JCM 4490</strain>
    </source>
</reference>
<keyword evidence="1" id="KW-0472">Membrane</keyword>
<evidence type="ECO:0008006" key="4">
    <source>
        <dbReference type="Google" id="ProtNLM"/>
    </source>
</evidence>
<feature type="transmembrane region" description="Helical" evidence="1">
    <location>
        <begin position="226"/>
        <end position="250"/>
    </location>
</feature>
<dbReference type="AlphaFoldDB" id="A0A918J7Z2"/>
<dbReference type="EMBL" id="BMUE01000008">
    <property type="protein sequence ID" value="GGW58342.1"/>
    <property type="molecule type" value="Genomic_DNA"/>
</dbReference>
<protein>
    <recommendedName>
        <fullName evidence="4">DUF2975 domain-containing protein</fullName>
    </recommendedName>
</protein>
<proteinExistence type="predicted"/>
<dbReference type="Pfam" id="PF11188">
    <property type="entry name" value="DUF2975"/>
    <property type="match status" value="1"/>
</dbReference>
<accession>A0A918J7Z2</accession>
<gene>
    <name evidence="2" type="ORF">GCM10010503_39240</name>
</gene>
<feature type="transmembrane region" description="Helical" evidence="1">
    <location>
        <begin position="189"/>
        <end position="206"/>
    </location>
</feature>
<reference evidence="2" key="2">
    <citation type="submission" date="2020-09" db="EMBL/GenBank/DDBJ databases">
        <authorList>
            <person name="Sun Q."/>
            <person name="Ohkuma M."/>
        </authorList>
    </citation>
    <scope>NUCLEOTIDE SEQUENCE</scope>
    <source>
        <strain evidence="2">JCM 4490</strain>
    </source>
</reference>
<feature type="transmembrane region" description="Helical" evidence="1">
    <location>
        <begin position="77"/>
        <end position="98"/>
    </location>
</feature>
<dbReference type="InterPro" id="IPR021354">
    <property type="entry name" value="DUF2975"/>
</dbReference>